<evidence type="ECO:0000313" key="3">
    <source>
        <dbReference type="Proteomes" id="UP000515237"/>
    </source>
</evidence>
<sequence>MQRLRFHILFRCFWLVLACHILNLSIDAPDNRPVSAAEDLTFNDVESVTELILENCLGMHNAVAEHDEPDDQGGTGSNFKKIDFFYQLSTYLPPNAAYQLITRVCTIQTASFYLSKYLRVISPPPEF</sequence>
<feature type="chain" id="PRO_5028798371" evidence="1">
    <location>
        <begin position="19"/>
        <end position="127"/>
    </location>
</feature>
<keyword evidence="3" id="KW-1185">Reference proteome</keyword>
<keyword evidence="1" id="KW-0732">Signal</keyword>
<dbReference type="EMBL" id="CP055156">
    <property type="protein sequence ID" value="QNF34222.1"/>
    <property type="molecule type" value="Genomic_DNA"/>
</dbReference>
<name>A0A7G7GAN8_9BACT</name>
<evidence type="ECO:0000256" key="1">
    <source>
        <dbReference type="SAM" id="SignalP"/>
    </source>
</evidence>
<organism evidence="2 3">
    <name type="scientific">Adhaeribacter swui</name>
    <dbReference type="NCBI Taxonomy" id="2086471"/>
    <lineage>
        <taxon>Bacteria</taxon>
        <taxon>Pseudomonadati</taxon>
        <taxon>Bacteroidota</taxon>
        <taxon>Cytophagia</taxon>
        <taxon>Cytophagales</taxon>
        <taxon>Hymenobacteraceae</taxon>
        <taxon>Adhaeribacter</taxon>
    </lineage>
</organism>
<dbReference type="AlphaFoldDB" id="A0A7G7GAN8"/>
<feature type="signal peptide" evidence="1">
    <location>
        <begin position="1"/>
        <end position="18"/>
    </location>
</feature>
<gene>
    <name evidence="2" type="ORF">HUW51_16390</name>
</gene>
<dbReference type="RefSeq" id="WP_185270703.1">
    <property type="nucleotide sequence ID" value="NZ_CP055156.1"/>
</dbReference>
<reference evidence="2 3" key="1">
    <citation type="journal article" date="2018" name="Int. J. Syst. Evol. Microbiol.">
        <title>Adhaeribacter swui sp. nov., isolated from wet mud.</title>
        <authorList>
            <person name="Kim D.U."/>
            <person name="Kim K.W."/>
            <person name="Kang M.S."/>
            <person name="Kim J.Y."/>
            <person name="Jang J.H."/>
            <person name="Kim M.K."/>
        </authorList>
    </citation>
    <scope>NUCLEOTIDE SEQUENCE [LARGE SCALE GENOMIC DNA]</scope>
    <source>
        <strain evidence="2 3">KCTC 52873</strain>
    </source>
</reference>
<protein>
    <submittedName>
        <fullName evidence="2">Uncharacterized protein</fullName>
    </submittedName>
</protein>
<dbReference type="Proteomes" id="UP000515237">
    <property type="component" value="Chromosome"/>
</dbReference>
<evidence type="ECO:0000313" key="2">
    <source>
        <dbReference type="EMBL" id="QNF34222.1"/>
    </source>
</evidence>
<dbReference type="KEGG" id="aswu:HUW51_16390"/>
<proteinExistence type="predicted"/>
<accession>A0A7G7GAN8</accession>